<reference evidence="1" key="2">
    <citation type="submission" date="2017-11" db="EMBL/GenBank/DDBJ databases">
        <title>Coralsnake Venomics: Analyses of Venom Gland Transcriptomes and Proteomes of Six Brazilian Taxa.</title>
        <authorList>
            <person name="Aird S.D."/>
            <person name="Jorge da Silva N."/>
            <person name="Qiu L."/>
            <person name="Villar-Briones A."/>
            <person name="Aparecida-Saddi V."/>
            <person name="Campos-Telles M.P."/>
            <person name="Grau M."/>
            <person name="Mikheyev A.S."/>
        </authorList>
    </citation>
    <scope>NUCLEOTIDE SEQUENCE</scope>
    <source>
        <tissue evidence="1">Venom_gland</tissue>
    </source>
</reference>
<dbReference type="InterPro" id="IPR039537">
    <property type="entry name" value="Retrotran_Ty1/copia-like"/>
</dbReference>
<dbReference type="EMBL" id="IACL01033307">
    <property type="protein sequence ID" value="LAB04022.1"/>
    <property type="molecule type" value="Transcribed_RNA"/>
</dbReference>
<dbReference type="InterPro" id="IPR036397">
    <property type="entry name" value="RNaseH_sf"/>
</dbReference>
<dbReference type="GO" id="GO:0003676">
    <property type="term" value="F:nucleic acid binding"/>
    <property type="evidence" value="ECO:0007669"/>
    <property type="project" value="InterPro"/>
</dbReference>
<dbReference type="InterPro" id="IPR012337">
    <property type="entry name" value="RNaseH-like_sf"/>
</dbReference>
<dbReference type="AlphaFoldDB" id="A0A2D4K5N5"/>
<dbReference type="PANTHER" id="PTHR42648:SF28">
    <property type="entry name" value="TRANSPOSON-ENCODED PROTEIN WITH RIBONUCLEASE H-LIKE AND RETROVIRUS ZINC FINGER-LIKE DOMAINS"/>
    <property type="match status" value="1"/>
</dbReference>
<organism evidence="1">
    <name type="scientific">Micrurus paraensis</name>
    <dbReference type="NCBI Taxonomy" id="1970185"/>
    <lineage>
        <taxon>Eukaryota</taxon>
        <taxon>Metazoa</taxon>
        <taxon>Chordata</taxon>
        <taxon>Craniata</taxon>
        <taxon>Vertebrata</taxon>
        <taxon>Euteleostomi</taxon>
        <taxon>Lepidosauria</taxon>
        <taxon>Squamata</taxon>
        <taxon>Bifurcata</taxon>
        <taxon>Unidentata</taxon>
        <taxon>Episquamata</taxon>
        <taxon>Toxicofera</taxon>
        <taxon>Serpentes</taxon>
        <taxon>Colubroidea</taxon>
        <taxon>Elapidae</taxon>
        <taxon>Elapinae</taxon>
        <taxon>Micrurus</taxon>
    </lineage>
</organism>
<evidence type="ECO:0000313" key="1">
    <source>
        <dbReference type="EMBL" id="LAB04022.1"/>
    </source>
</evidence>
<sequence>MFGNVAKHVSCVDLLHRKLGHASFKVVQKMNQYAEGLHVKECKAYLDCAVCKTSKSKAFPISKSSTRQTTRALELVHETLVGPMQTSLGGAKYMLVIVDDYSRFGFCYLLKSKTEVLQKFKQWIRFV</sequence>
<proteinExistence type="predicted"/>
<name>A0A2D4K5N5_9SAUR</name>
<reference evidence="1" key="1">
    <citation type="submission" date="2017-07" db="EMBL/GenBank/DDBJ databases">
        <authorList>
            <person name="Mikheyev A."/>
            <person name="Grau M."/>
        </authorList>
    </citation>
    <scope>NUCLEOTIDE SEQUENCE</scope>
    <source>
        <tissue evidence="1">Venom_gland</tissue>
    </source>
</reference>
<dbReference type="EMBL" id="IACL01033309">
    <property type="protein sequence ID" value="LAB04025.1"/>
    <property type="molecule type" value="Transcribed_RNA"/>
</dbReference>
<dbReference type="PANTHER" id="PTHR42648">
    <property type="entry name" value="TRANSPOSASE, PUTATIVE-RELATED"/>
    <property type="match status" value="1"/>
</dbReference>
<protein>
    <recommendedName>
        <fullName evidence="2">GAG-pre-integrase domain-containing protein</fullName>
    </recommendedName>
</protein>
<dbReference type="SUPFAM" id="SSF53098">
    <property type="entry name" value="Ribonuclease H-like"/>
    <property type="match status" value="1"/>
</dbReference>
<accession>A0A2D4K5N5</accession>
<dbReference type="Gene3D" id="3.30.420.10">
    <property type="entry name" value="Ribonuclease H-like superfamily/Ribonuclease H"/>
    <property type="match status" value="1"/>
</dbReference>
<evidence type="ECO:0008006" key="2">
    <source>
        <dbReference type="Google" id="ProtNLM"/>
    </source>
</evidence>